<dbReference type="RefSeq" id="WP_157926608.1">
    <property type="nucleotide sequence ID" value="NZ_LT841358.1"/>
</dbReference>
<dbReference type="Proteomes" id="UP000230607">
    <property type="component" value="Chromosome 1"/>
</dbReference>
<gene>
    <name evidence="1" type="ORF">NCS_10272</name>
</gene>
<accession>A0A2H1FCG9</accession>
<sequence>MSQNPSEISIKEVERDRCARITKSTIRRKVLETPNFCVQLKSHSDYELFYNLRLNYKTEHLGSITIPYFVAEKTIAPLIRTSEKQLDMNLNPVSNSFLQNTVIGVDPYTEYMKYEWRFKDILESDLTPLLVKQYAREVNTRGKKAITKEQLKDFKLWKTARYRKFWLSSMNDDPSSLVRLIANYFDIEQKCGADYFIPSCPVIDDTDEMLQATITVNDKAKAIKKVDSVATYFLLAFEALSETKIIKGIINYITDNPSKITIIKIKNLDLFQPNNYTAFNNYVGLLREVDLIKRSDPERLFFNLETGYHAYPTLVACSDSISTSVRGLDKDGIFGRPKEHAHSQWFHPKLKVHLTHSETMEMVKLNADTIMDNCPACNEIQTKPNLIIKDNWNPYTKKHYLLTWNSFVSEIRTFIQSHEIEKTRNEIMEDAVNLRKFKDFIPTY</sequence>
<proteinExistence type="predicted"/>
<organism evidence="1 2">
    <name type="scientific">Candidatus Nitrosotalea okcheonensis</name>
    <dbReference type="NCBI Taxonomy" id="1903276"/>
    <lineage>
        <taxon>Archaea</taxon>
        <taxon>Nitrososphaerota</taxon>
        <taxon>Nitrososphaeria</taxon>
        <taxon>Nitrosotaleales</taxon>
        <taxon>Nitrosotaleaceae</taxon>
        <taxon>Nitrosotalea</taxon>
    </lineage>
</organism>
<reference evidence="2" key="1">
    <citation type="submission" date="2017-03" db="EMBL/GenBank/DDBJ databases">
        <authorList>
            <person name="Herbold C."/>
        </authorList>
    </citation>
    <scope>NUCLEOTIDE SEQUENCE [LARGE SCALE GENOMIC DNA]</scope>
</reference>
<dbReference type="AlphaFoldDB" id="A0A2H1FCG9"/>
<dbReference type="EMBL" id="LT841358">
    <property type="protein sequence ID" value="SMH70465.1"/>
    <property type="molecule type" value="Genomic_DNA"/>
</dbReference>
<evidence type="ECO:0000313" key="1">
    <source>
        <dbReference type="EMBL" id="SMH70465.1"/>
    </source>
</evidence>
<protein>
    <submittedName>
        <fullName evidence="1">Uncharacterized protein</fullName>
    </submittedName>
</protein>
<evidence type="ECO:0000313" key="2">
    <source>
        <dbReference type="Proteomes" id="UP000230607"/>
    </source>
</evidence>
<keyword evidence="2" id="KW-1185">Reference proteome</keyword>
<name>A0A2H1FCG9_9ARCH</name>